<proteinExistence type="predicted"/>
<feature type="transmembrane region" description="Helical" evidence="1">
    <location>
        <begin position="82"/>
        <end position="103"/>
    </location>
</feature>
<evidence type="ECO:0000313" key="3">
    <source>
        <dbReference type="Proteomes" id="UP001139461"/>
    </source>
</evidence>
<protein>
    <submittedName>
        <fullName evidence="2">Uncharacterized protein</fullName>
    </submittedName>
</protein>
<gene>
    <name evidence="2" type="ORF">K8089_10945</name>
</gene>
<comment type="caution">
    <text evidence="2">The sequence shown here is derived from an EMBL/GenBank/DDBJ whole genome shotgun (WGS) entry which is preliminary data.</text>
</comment>
<evidence type="ECO:0000256" key="1">
    <source>
        <dbReference type="SAM" id="Phobius"/>
    </source>
</evidence>
<name>A0A9X1UAE7_9FLAO</name>
<dbReference type="EMBL" id="JAIRBA010000021">
    <property type="protein sequence ID" value="MCG2419541.1"/>
    <property type="molecule type" value="Genomic_DNA"/>
</dbReference>
<dbReference type="AlphaFoldDB" id="A0A9X1UAE7"/>
<dbReference type="Proteomes" id="UP001139461">
    <property type="component" value="Unassembled WGS sequence"/>
</dbReference>
<feature type="transmembrane region" description="Helical" evidence="1">
    <location>
        <begin position="9"/>
        <end position="30"/>
    </location>
</feature>
<keyword evidence="1" id="KW-0472">Membrane</keyword>
<keyword evidence="1" id="KW-1133">Transmembrane helix</keyword>
<evidence type="ECO:0000313" key="2">
    <source>
        <dbReference type="EMBL" id="MCG2419541.1"/>
    </source>
</evidence>
<sequence length="104" mass="11910">MRTAEVKKIALIIFHVITVMLLFTSVSLVLDKIFTQDSTDISTEPSFENTFELVFTIATIFLAAASWYILVKKWIHDRKLAYYLKSLLFTNTIIIIGLVLLLLV</sequence>
<organism evidence="2 3">
    <name type="scientific">Aequorivita vitellina</name>
    <dbReference type="NCBI Taxonomy" id="2874475"/>
    <lineage>
        <taxon>Bacteria</taxon>
        <taxon>Pseudomonadati</taxon>
        <taxon>Bacteroidota</taxon>
        <taxon>Flavobacteriia</taxon>
        <taxon>Flavobacteriales</taxon>
        <taxon>Flavobacteriaceae</taxon>
        <taxon>Aequorivita</taxon>
    </lineage>
</organism>
<keyword evidence="1" id="KW-0812">Transmembrane</keyword>
<feature type="transmembrane region" description="Helical" evidence="1">
    <location>
        <begin position="50"/>
        <end position="70"/>
    </location>
</feature>
<keyword evidence="3" id="KW-1185">Reference proteome</keyword>
<reference evidence="2" key="1">
    <citation type="submission" date="2021-09" db="EMBL/GenBank/DDBJ databases">
        <title>Genome of Aequorivita sp. strain F47161.</title>
        <authorList>
            <person name="Wang Y."/>
        </authorList>
    </citation>
    <scope>NUCLEOTIDE SEQUENCE</scope>
    <source>
        <strain evidence="2">F47161</strain>
    </source>
</reference>
<dbReference type="RefSeq" id="WP_237603331.1">
    <property type="nucleotide sequence ID" value="NZ_JAIRBA010000021.1"/>
</dbReference>
<accession>A0A9X1UAE7</accession>